<feature type="compositionally biased region" description="Basic and acidic residues" evidence="1">
    <location>
        <begin position="850"/>
        <end position="868"/>
    </location>
</feature>
<gene>
    <name evidence="2" type="primary">Tcof1</name>
    <name evidence="2" type="ORF">STECAR_R10560</name>
</gene>
<feature type="compositionally biased region" description="Low complexity" evidence="1">
    <location>
        <begin position="806"/>
        <end position="829"/>
    </location>
</feature>
<protein>
    <submittedName>
        <fullName evidence="2">TCOF protein</fullName>
    </submittedName>
</protein>
<feature type="compositionally biased region" description="Low complexity" evidence="1">
    <location>
        <begin position="301"/>
        <end position="312"/>
    </location>
</feature>
<dbReference type="Proteomes" id="UP000516988">
    <property type="component" value="Unassembled WGS sequence"/>
</dbReference>
<feature type="compositionally biased region" description="Low complexity" evidence="1">
    <location>
        <begin position="101"/>
        <end position="114"/>
    </location>
</feature>
<feature type="compositionally biased region" description="Polar residues" evidence="1">
    <location>
        <begin position="170"/>
        <end position="179"/>
    </location>
</feature>
<dbReference type="PANTHER" id="PTHR20787">
    <property type="entry name" value="TREACLE"/>
    <property type="match status" value="1"/>
</dbReference>
<dbReference type="GO" id="GO:0097110">
    <property type="term" value="F:scaffold protein binding"/>
    <property type="evidence" value="ECO:0007669"/>
    <property type="project" value="TreeGrafter"/>
</dbReference>
<keyword evidence="3" id="KW-1185">Reference proteome</keyword>
<reference evidence="2 3" key="1">
    <citation type="submission" date="2019-09" db="EMBL/GenBank/DDBJ databases">
        <title>Bird 10,000 Genomes (B10K) Project - Family phase.</title>
        <authorList>
            <person name="Zhang G."/>
        </authorList>
    </citation>
    <scope>NUCLEOTIDE SEQUENCE [LARGE SCALE GENOMIC DNA]</scope>
    <source>
        <strain evidence="2">OUT-0004</strain>
    </source>
</reference>
<name>A0A7K6WAF9_STECA</name>
<feature type="compositionally biased region" description="Polar residues" evidence="1">
    <location>
        <begin position="370"/>
        <end position="387"/>
    </location>
</feature>
<dbReference type="OrthoDB" id="9838304at2759"/>
<feature type="compositionally biased region" description="Acidic residues" evidence="1">
    <location>
        <begin position="533"/>
        <end position="547"/>
    </location>
</feature>
<feature type="compositionally biased region" description="Low complexity" evidence="1">
    <location>
        <begin position="710"/>
        <end position="724"/>
    </location>
</feature>
<feature type="compositionally biased region" description="Basic residues" evidence="1">
    <location>
        <begin position="836"/>
        <end position="849"/>
    </location>
</feature>
<organism evidence="2 3">
    <name type="scientific">Steatornis caripensis</name>
    <name type="common">Oilbird</name>
    <dbReference type="NCBI Taxonomy" id="48435"/>
    <lineage>
        <taxon>Eukaryota</taxon>
        <taxon>Metazoa</taxon>
        <taxon>Chordata</taxon>
        <taxon>Craniata</taxon>
        <taxon>Vertebrata</taxon>
        <taxon>Euteleostomi</taxon>
        <taxon>Archelosauria</taxon>
        <taxon>Archosauria</taxon>
        <taxon>Dinosauria</taxon>
        <taxon>Saurischia</taxon>
        <taxon>Theropoda</taxon>
        <taxon>Coelurosauria</taxon>
        <taxon>Aves</taxon>
        <taxon>Neognathae</taxon>
        <taxon>Neoaves</taxon>
        <taxon>Strisores</taxon>
        <taxon>Caprimulgiformes</taxon>
        <taxon>Steatornithidae</taxon>
        <taxon>Steatornis</taxon>
    </lineage>
</organism>
<dbReference type="InterPro" id="IPR006594">
    <property type="entry name" value="LisH"/>
</dbReference>
<dbReference type="PROSITE" id="PS50896">
    <property type="entry name" value="LISH"/>
    <property type="match status" value="1"/>
</dbReference>
<feature type="non-terminal residue" evidence="2">
    <location>
        <position position="1"/>
    </location>
</feature>
<comment type="caution">
    <text evidence="2">The sequence shown here is derived from an EMBL/GenBank/DDBJ whole genome shotgun (WGS) entry which is preliminary data.</text>
</comment>
<feature type="non-terminal residue" evidence="2">
    <location>
        <position position="909"/>
    </location>
</feature>
<feature type="compositionally biased region" description="Low complexity" evidence="1">
    <location>
        <begin position="568"/>
        <end position="582"/>
    </location>
</feature>
<feature type="compositionally biased region" description="Basic and acidic residues" evidence="1">
    <location>
        <begin position="755"/>
        <end position="765"/>
    </location>
</feature>
<dbReference type="InterPro" id="IPR017859">
    <property type="entry name" value="Treacle"/>
</dbReference>
<feature type="region of interest" description="Disordered" evidence="1">
    <location>
        <begin position="802"/>
        <end position="909"/>
    </location>
</feature>
<dbReference type="EMBL" id="VZSC01007885">
    <property type="protein sequence ID" value="NWX44352.1"/>
    <property type="molecule type" value="Genomic_DNA"/>
</dbReference>
<sequence>MAADGRGGRELLALIHQHLLRGGYARAARELQAQTGQKLLPSFSTSLEDIFTHWEKTPSNSRRRKVSEEETAIPEKIRVPDPVSSSESSEKEEDEKEKAKAANAASLSLATNSAVNVESSEDDDSSSEEETPPGKGATTVTSAALSGKAANSVHSPNKPTAPPGKATARSAANRTVVSNKQQPNAPAASAAPAKAGQKLPGPGKPGHATTATAIVGQSKAPVTTKAPESSSSSSSSSSESEEEKETPTTKAPAPKVELKQAAGAAESSSEESSDETSSEEELATQAVQAKPAVKTVQVNEAPVKSAPAAPVSLKKNAVRQTALAPNQAKPASTTVPGAAKPDDTSESSDSSDSEDEEPPSVTQTKPPPKSSQAVPSSVKPTPATSLSGKAAPAKTLPLSQGKPVPKQVKNTLGRTAAHTKPAESTKPVESSDSSGSEEEDVPVPVSQKRLTEQPGPVPNLSQAAKAGPPEKAMGSTLKSQAPESGSSDSSDSEEESPVAQMQPAQAVKTNAVPQPTNAKKSPALAPAPPPVDSSDDSSEESDSEEEIVPPSQVHTPPCLKQTVPVGKAPPANTATPQAALLLGSPTAKSRKPGLQPAQDAWLSQAAPPTQAEETSDSSSSSDSDEEETPKQPPKPAGTLQKPGGTQPAHSSSSESSEEEEAASQSLLTGCLGLSKTPAAPQAPKTVPPQPVGKVGQGKAAVTAANSLAKASVIAASGDSSSSDSSDSDTDVDQVAANHKAENNPPPGQEVTGASNKEKVAGKIEPGHASLKPSPVKKALAVKENDVGAKGAQVTPASYALLSVPQSEESSSGSETEVTTAAKVPAAKTVEGLEEKKKKKKEKKEKKEKKKSSDKAVKASKSKDKENKKQKTSQKRKLPGEDGAVGQPKEKKRKGQANEEVPKKKKKKEA</sequence>
<dbReference type="GO" id="GO:0042790">
    <property type="term" value="P:nucleolar large rRNA transcription by RNA polymerase I"/>
    <property type="evidence" value="ECO:0007669"/>
    <property type="project" value="TreeGrafter"/>
</dbReference>
<feature type="compositionally biased region" description="Acidic residues" evidence="1">
    <location>
        <begin position="344"/>
        <end position="358"/>
    </location>
</feature>
<feature type="compositionally biased region" description="Acidic residues" evidence="1">
    <location>
        <begin position="119"/>
        <end position="131"/>
    </location>
</feature>
<feature type="compositionally biased region" description="Low complexity" evidence="1">
    <location>
        <begin position="223"/>
        <end position="238"/>
    </location>
</feature>
<dbReference type="GO" id="GO:0005730">
    <property type="term" value="C:nucleolus"/>
    <property type="evidence" value="ECO:0007669"/>
    <property type="project" value="TreeGrafter"/>
</dbReference>
<evidence type="ECO:0000313" key="3">
    <source>
        <dbReference type="Proteomes" id="UP000516988"/>
    </source>
</evidence>
<evidence type="ECO:0000256" key="1">
    <source>
        <dbReference type="SAM" id="MobiDB-lite"/>
    </source>
</evidence>
<dbReference type="AlphaFoldDB" id="A0A7K6WAF9"/>
<dbReference type="GO" id="GO:0003723">
    <property type="term" value="F:RNA binding"/>
    <property type="evidence" value="ECO:0007669"/>
    <property type="project" value="TreeGrafter"/>
</dbReference>
<feature type="compositionally biased region" description="Polar residues" evidence="1">
    <location>
        <begin position="507"/>
        <end position="519"/>
    </location>
</feature>
<feature type="compositionally biased region" description="Acidic residues" evidence="1">
    <location>
        <begin position="268"/>
        <end position="282"/>
    </location>
</feature>
<dbReference type="PANTHER" id="PTHR20787:SF10">
    <property type="entry name" value="TREACLE PROTEIN"/>
    <property type="match status" value="1"/>
</dbReference>
<feature type="compositionally biased region" description="Basic and acidic residues" evidence="1">
    <location>
        <begin position="895"/>
        <end position="909"/>
    </location>
</feature>
<accession>A0A7K6WAF9</accession>
<proteinExistence type="predicted"/>
<feature type="compositionally biased region" description="Low complexity" evidence="1">
    <location>
        <begin position="180"/>
        <end position="198"/>
    </location>
</feature>
<evidence type="ECO:0000313" key="2">
    <source>
        <dbReference type="EMBL" id="NWX44352.1"/>
    </source>
</evidence>
<feature type="region of interest" description="Disordered" evidence="1">
    <location>
        <begin position="56"/>
        <end position="776"/>
    </location>
</feature>